<organism evidence="2 3">
    <name type="scientific">Anaerohalosphaera lusitana</name>
    <dbReference type="NCBI Taxonomy" id="1936003"/>
    <lineage>
        <taxon>Bacteria</taxon>
        <taxon>Pseudomonadati</taxon>
        <taxon>Planctomycetota</taxon>
        <taxon>Phycisphaerae</taxon>
        <taxon>Sedimentisphaerales</taxon>
        <taxon>Anaerohalosphaeraceae</taxon>
        <taxon>Anaerohalosphaera</taxon>
    </lineage>
</organism>
<proteinExistence type="predicted"/>
<dbReference type="InterPro" id="IPR011051">
    <property type="entry name" value="RmlC_Cupin_sf"/>
</dbReference>
<dbReference type="STRING" id="1936003.STSP2_00341"/>
<protein>
    <recommendedName>
        <fullName evidence="1">(S)-ureidoglycine aminohydrolase cupin domain-containing protein</fullName>
    </recommendedName>
</protein>
<dbReference type="Gene3D" id="2.60.120.10">
    <property type="entry name" value="Jelly Rolls"/>
    <property type="match status" value="1"/>
</dbReference>
<dbReference type="PANTHER" id="PTHR33271">
    <property type="entry name" value="OS04G0445200 PROTEIN"/>
    <property type="match status" value="1"/>
</dbReference>
<dbReference type="AlphaFoldDB" id="A0A1U9NHF8"/>
<dbReference type="Pfam" id="PF05899">
    <property type="entry name" value="Cupin_3"/>
    <property type="match status" value="1"/>
</dbReference>
<evidence type="ECO:0000259" key="1">
    <source>
        <dbReference type="Pfam" id="PF05899"/>
    </source>
</evidence>
<dbReference type="SUPFAM" id="SSF51182">
    <property type="entry name" value="RmlC-like cupins"/>
    <property type="match status" value="1"/>
</dbReference>
<dbReference type="InterPro" id="IPR014710">
    <property type="entry name" value="RmlC-like_jellyroll"/>
</dbReference>
<dbReference type="EMBL" id="CP019791">
    <property type="protein sequence ID" value="AQT67198.1"/>
    <property type="molecule type" value="Genomic_DNA"/>
</dbReference>
<dbReference type="OrthoDB" id="9799053at2"/>
<keyword evidence="3" id="KW-1185">Reference proteome</keyword>
<gene>
    <name evidence="2" type="ORF">STSP2_00341</name>
</gene>
<dbReference type="PANTHER" id="PTHR33271:SF22">
    <property type="entry name" value="OS04G0445200 PROTEIN"/>
    <property type="match status" value="1"/>
</dbReference>
<reference evidence="3" key="1">
    <citation type="submission" date="2017-02" db="EMBL/GenBank/DDBJ databases">
        <title>Comparative genomics and description of representatives of a novel lineage of planctomycetes thriving in anoxic sediments.</title>
        <authorList>
            <person name="Spring S."/>
            <person name="Bunk B."/>
            <person name="Sproer C."/>
        </authorList>
    </citation>
    <scope>NUCLEOTIDE SEQUENCE [LARGE SCALE GENOMIC DNA]</scope>
    <source>
        <strain evidence="3">ST-NAGAB-D1</strain>
    </source>
</reference>
<dbReference type="InterPro" id="IPR008579">
    <property type="entry name" value="UGlyAH_Cupin_dom"/>
</dbReference>
<feature type="domain" description="(S)-ureidoglycine aminohydrolase cupin" evidence="1">
    <location>
        <begin position="18"/>
        <end position="90"/>
    </location>
</feature>
<dbReference type="Proteomes" id="UP000189674">
    <property type="component" value="Chromosome"/>
</dbReference>
<evidence type="ECO:0000313" key="2">
    <source>
        <dbReference type="EMBL" id="AQT67198.1"/>
    </source>
</evidence>
<dbReference type="CDD" id="cd02227">
    <property type="entry name" value="cupin_TM1112-like"/>
    <property type="match status" value="1"/>
</dbReference>
<sequence length="93" mass="10318">MPTVKDVVVKKPSEAEMAEAKSWPTWGCEASEFDWDYTQTETCLLIEGKVVVTDRPDSGESVSFAAGDMVVFPEGLACVWKVSAPVKKHYKFD</sequence>
<name>A0A1U9NHF8_9BACT</name>
<dbReference type="KEGG" id="alus:STSP2_00341"/>
<evidence type="ECO:0000313" key="3">
    <source>
        <dbReference type="Proteomes" id="UP000189674"/>
    </source>
</evidence>
<dbReference type="RefSeq" id="WP_146659239.1">
    <property type="nucleotide sequence ID" value="NZ_CP019791.1"/>
</dbReference>
<accession>A0A1U9NHF8</accession>